<accession>A0A8H7R8R3</accession>
<dbReference type="InterPro" id="IPR000477">
    <property type="entry name" value="RT_dom"/>
</dbReference>
<dbReference type="SUPFAM" id="SSF56672">
    <property type="entry name" value="DNA/RNA polymerases"/>
    <property type="match status" value="1"/>
</dbReference>
<sequence length="586" mass="68172">MKFKLPNFPIGKKEKLKRDESMRVLTNLYISKPKSSAPNNHVNSNLRRIELRLKRLAKENPQNFWALASLLLKKSKSLRMLALRNVKPNWYKDTSLNKIVRTMRKLNGICRRPRATMEIKRTGIPKEDGTTRFINAPSLENRLYLWMCNYFLAIFLEGRLSEHQHGHRHGRGVSTAWKEILTNWDKYMCVMEFDFKGFHDEIRRHFLVKSLTNLGVSEEWTIKIGNLCSSYVRNTDPEDPMRRWVARDEWQYHHFWKGVVQGMNLAGLCGLAVLEELGVYDIKDGKYIGYADDGVLMTNNPQALDELREKLRTKESGVQLKEAKCGYVKMFGVLEKPLKFTGVSFDGEFLSAKTRSGKSWRTKWEGENTLLPPNDVIRDYEKRTGIKKPMSKIWRLDNNLEYLGNLFALLWSNDPYDRKTVNPDLTLKEAEYLLKIQNQVGSRSWLGKYRDKIELAWNMEMNLQNASTVAYHWMSGLLELPEFSQRRKLRSRKGGPRNWALSDSIGGQVTPDGKGMTVTTKSGGYLIASAYPRPCPEIMPADKTATKWNRHFDNEVATYDMNYDGFYKDLFKDVKDTWNQFKLGNR</sequence>
<evidence type="ECO:0000313" key="4">
    <source>
        <dbReference type="Proteomes" id="UP000646827"/>
    </source>
</evidence>
<dbReference type="Proteomes" id="UP000646827">
    <property type="component" value="Unassembled WGS sequence"/>
</dbReference>
<gene>
    <name evidence="3" type="ORF">INT45_002407</name>
</gene>
<proteinExistence type="predicted"/>
<dbReference type="OrthoDB" id="2492701at2759"/>
<dbReference type="Pfam" id="PF00078">
    <property type="entry name" value="RVT_1"/>
    <property type="match status" value="1"/>
</dbReference>
<reference evidence="3 4" key="1">
    <citation type="submission" date="2020-12" db="EMBL/GenBank/DDBJ databases">
        <title>Metabolic potential, ecology and presence of endohyphal bacteria is reflected in genomic diversity of Mucoromycotina.</title>
        <authorList>
            <person name="Muszewska A."/>
            <person name="Okrasinska A."/>
            <person name="Steczkiewicz K."/>
            <person name="Drgas O."/>
            <person name="Orlowska M."/>
            <person name="Perlinska-Lenart U."/>
            <person name="Aleksandrzak-Piekarczyk T."/>
            <person name="Szatraj K."/>
            <person name="Zielenkiewicz U."/>
            <person name="Pilsyk S."/>
            <person name="Malc E."/>
            <person name="Mieczkowski P."/>
            <person name="Kruszewska J.S."/>
            <person name="Biernat P."/>
            <person name="Pawlowska J."/>
        </authorList>
    </citation>
    <scope>NUCLEOTIDE SEQUENCE [LARGE SCALE GENOMIC DNA]</scope>
    <source>
        <strain evidence="3 4">CBS 142.35</strain>
    </source>
</reference>
<evidence type="ECO:0000256" key="1">
    <source>
        <dbReference type="SAM" id="MobiDB-lite"/>
    </source>
</evidence>
<comment type="caution">
    <text evidence="3">The sequence shown here is derived from an EMBL/GenBank/DDBJ whole genome shotgun (WGS) entry which is preliminary data.</text>
</comment>
<dbReference type="InterPro" id="IPR043502">
    <property type="entry name" value="DNA/RNA_pol_sf"/>
</dbReference>
<organism evidence="3 4">
    <name type="scientific">Circinella minor</name>
    <dbReference type="NCBI Taxonomy" id="1195481"/>
    <lineage>
        <taxon>Eukaryota</taxon>
        <taxon>Fungi</taxon>
        <taxon>Fungi incertae sedis</taxon>
        <taxon>Mucoromycota</taxon>
        <taxon>Mucoromycotina</taxon>
        <taxon>Mucoromycetes</taxon>
        <taxon>Mucorales</taxon>
        <taxon>Lichtheimiaceae</taxon>
        <taxon>Circinella</taxon>
    </lineage>
</organism>
<evidence type="ECO:0000313" key="3">
    <source>
        <dbReference type="EMBL" id="KAG2206636.1"/>
    </source>
</evidence>
<dbReference type="PANTHER" id="PTHR34047:SF2">
    <property type="entry name" value="NUCLEAR INTRON MATURASE 1, MITOCHONDRIAL"/>
    <property type="match status" value="1"/>
</dbReference>
<dbReference type="EMBL" id="JAEPRB010001211">
    <property type="protein sequence ID" value="KAG2206636.1"/>
    <property type="molecule type" value="Genomic_DNA"/>
</dbReference>
<feature type="region of interest" description="Disordered" evidence="1">
    <location>
        <begin position="491"/>
        <end position="515"/>
    </location>
</feature>
<dbReference type="InterPro" id="IPR051083">
    <property type="entry name" value="GrpII_Intron_Splice-Mob/Def"/>
</dbReference>
<dbReference type="PANTHER" id="PTHR34047">
    <property type="entry name" value="NUCLEAR INTRON MATURASE 1, MITOCHONDRIAL-RELATED"/>
    <property type="match status" value="1"/>
</dbReference>
<keyword evidence="4" id="KW-1185">Reference proteome</keyword>
<name>A0A8H7R8R3_9FUNG</name>
<evidence type="ECO:0000259" key="2">
    <source>
        <dbReference type="Pfam" id="PF00078"/>
    </source>
</evidence>
<feature type="domain" description="Reverse transcriptase" evidence="2">
    <location>
        <begin position="124"/>
        <end position="344"/>
    </location>
</feature>
<dbReference type="AlphaFoldDB" id="A0A8H7R8R3"/>
<protein>
    <recommendedName>
        <fullName evidence="2">Reverse transcriptase domain-containing protein</fullName>
    </recommendedName>
</protein>